<dbReference type="InterPro" id="IPR035899">
    <property type="entry name" value="DBL_dom_sf"/>
</dbReference>
<dbReference type="CDD" id="cd22915">
    <property type="entry name" value="HFD_SOS1_rpt2"/>
    <property type="match status" value="1"/>
</dbReference>
<dbReference type="AlphaFoldDB" id="A0A8S3T5F8"/>
<keyword evidence="3" id="KW-1185">Reference proteome</keyword>
<comment type="caution">
    <text evidence="2">The sequence shown here is derived from an EMBL/GenBank/DDBJ whole genome shotgun (WGS) entry which is preliminary data.</text>
</comment>
<keyword evidence="1" id="KW-0238">DNA-binding</keyword>
<dbReference type="EMBL" id="CAJPWZ010001856">
    <property type="protein sequence ID" value="CAG2225671.1"/>
    <property type="molecule type" value="Genomic_DNA"/>
</dbReference>
<dbReference type="GO" id="GO:0030527">
    <property type="term" value="F:structural constituent of chromatin"/>
    <property type="evidence" value="ECO:0007669"/>
    <property type="project" value="InterPro"/>
</dbReference>
<keyword evidence="1" id="KW-0539">Nucleus</keyword>
<comment type="subunit">
    <text evidence="1">The nucleosome is a histone octamer containing two molecules each of H2A, H2B, H3 and H4 assembled in one H3-H4 heterotetramer and two H2A-H2B heterodimers. The octamer wraps approximately 147 bp of DNA.</text>
</comment>
<dbReference type="GO" id="GO:0000786">
    <property type="term" value="C:nucleosome"/>
    <property type="evidence" value="ECO:0007669"/>
    <property type="project" value="UniProtKB-KW"/>
</dbReference>
<proteinExistence type="inferred from homology"/>
<organism evidence="2 3">
    <name type="scientific">Mytilus edulis</name>
    <name type="common">Blue mussel</name>
    <dbReference type="NCBI Taxonomy" id="6550"/>
    <lineage>
        <taxon>Eukaryota</taxon>
        <taxon>Metazoa</taxon>
        <taxon>Spiralia</taxon>
        <taxon>Lophotrochozoa</taxon>
        <taxon>Mollusca</taxon>
        <taxon>Bivalvia</taxon>
        <taxon>Autobranchia</taxon>
        <taxon>Pteriomorphia</taxon>
        <taxon>Mytilida</taxon>
        <taxon>Mytiloidea</taxon>
        <taxon>Mytilidae</taxon>
        <taxon>Mytilinae</taxon>
        <taxon>Mytilus</taxon>
    </lineage>
</organism>
<dbReference type="SMART" id="SM00414">
    <property type="entry name" value="H2A"/>
    <property type="match status" value="1"/>
</dbReference>
<keyword evidence="1" id="KW-0544">Nucleosome core</keyword>
<sequence>MFGTPSIQENLGYNFMSDDNASKWKGQFLHALQEVQLQVHPSLSAKDDALEYIENLILNLLSSLCASQPHTKQDVEDRVHKNFPDPIDKWAIKEAQNAIKKGNRNSPLVLPVDKIHQLLVREVLGYKIDFQVTVYIVAVLEYIAADILKLTGNYVRNIKHKEITSQDIKVAICADQVLMDMFSQEEEVSMPELEEPIRLESLTYEEIVKDFIFEETQYMRDLNMIIKVFRAPFVKHFPTSKVSV</sequence>
<dbReference type="Gene3D" id="1.10.20.10">
    <property type="entry name" value="Histone, subunit A"/>
    <property type="match status" value="1"/>
</dbReference>
<dbReference type="InterPro" id="IPR009072">
    <property type="entry name" value="Histone-fold"/>
</dbReference>
<dbReference type="GO" id="GO:0046982">
    <property type="term" value="F:protein heterodimerization activity"/>
    <property type="evidence" value="ECO:0007669"/>
    <property type="project" value="InterPro"/>
</dbReference>
<comment type="subcellular location">
    <subcellularLocation>
        <location evidence="1">Nucleus</location>
    </subcellularLocation>
</comment>
<gene>
    <name evidence="2" type="ORF">MEDL_38817</name>
</gene>
<protein>
    <recommendedName>
        <fullName evidence="1">Histone H2A</fullName>
    </recommendedName>
</protein>
<dbReference type="OrthoDB" id="546434at2759"/>
<dbReference type="PRINTS" id="PR00620">
    <property type="entry name" value="HISTONEH2A"/>
</dbReference>
<comment type="similarity">
    <text evidence="1">Belongs to the histone H2A family.</text>
</comment>
<dbReference type="GO" id="GO:0003677">
    <property type="term" value="F:DNA binding"/>
    <property type="evidence" value="ECO:0007669"/>
    <property type="project" value="UniProtKB-KW"/>
</dbReference>
<dbReference type="GO" id="GO:0005634">
    <property type="term" value="C:nucleus"/>
    <property type="evidence" value="ECO:0007669"/>
    <property type="project" value="UniProtKB-SubCell"/>
</dbReference>
<dbReference type="FunFam" id="1.10.20.10:FF:000029">
    <property type="entry name" value="son of sevenless homolog 1 isoform X1"/>
    <property type="match status" value="1"/>
</dbReference>
<dbReference type="SUPFAM" id="SSF47113">
    <property type="entry name" value="Histone-fold"/>
    <property type="match status" value="1"/>
</dbReference>
<accession>A0A8S3T5F8</accession>
<dbReference type="InterPro" id="IPR002119">
    <property type="entry name" value="Histone_H2A"/>
</dbReference>
<evidence type="ECO:0000256" key="1">
    <source>
        <dbReference type="RuleBase" id="RU003767"/>
    </source>
</evidence>
<evidence type="ECO:0000313" key="2">
    <source>
        <dbReference type="EMBL" id="CAG2225671.1"/>
    </source>
</evidence>
<dbReference type="SUPFAM" id="SSF48065">
    <property type="entry name" value="DBL homology domain (DH-domain)"/>
    <property type="match status" value="1"/>
</dbReference>
<keyword evidence="1" id="KW-0158">Chromosome</keyword>
<dbReference type="CDD" id="cd22914">
    <property type="entry name" value="HFD_SOS1_rpt1"/>
    <property type="match status" value="1"/>
</dbReference>
<reference evidence="2" key="1">
    <citation type="submission" date="2021-03" db="EMBL/GenBank/DDBJ databases">
        <authorList>
            <person name="Bekaert M."/>
        </authorList>
    </citation>
    <scope>NUCLEOTIDE SEQUENCE</scope>
</reference>
<name>A0A8S3T5F8_MYTED</name>
<dbReference type="Proteomes" id="UP000683360">
    <property type="component" value="Unassembled WGS sequence"/>
</dbReference>
<evidence type="ECO:0000313" key="3">
    <source>
        <dbReference type="Proteomes" id="UP000683360"/>
    </source>
</evidence>
<dbReference type="PANTHER" id="PTHR23430">
    <property type="entry name" value="HISTONE H2A"/>
    <property type="match status" value="1"/>
</dbReference>